<evidence type="ECO:0000313" key="3">
    <source>
        <dbReference type="EMBL" id="NGO78850.1"/>
    </source>
</evidence>
<dbReference type="AlphaFoldDB" id="A0A6G4XPX2"/>
<dbReference type="GO" id="GO:0003723">
    <property type="term" value="F:RNA binding"/>
    <property type="evidence" value="ECO:0007669"/>
    <property type="project" value="InterPro"/>
</dbReference>
<name>A0A6G4XPX2_9ACTN</name>
<gene>
    <name evidence="3" type="ORF">G6045_24795</name>
</gene>
<dbReference type="InterPro" id="IPR011006">
    <property type="entry name" value="CheY-like_superfamily"/>
</dbReference>
<dbReference type="SUPFAM" id="SSF52172">
    <property type="entry name" value="CheY-like"/>
    <property type="match status" value="1"/>
</dbReference>
<evidence type="ECO:0000256" key="1">
    <source>
        <dbReference type="SAM" id="MobiDB-lite"/>
    </source>
</evidence>
<dbReference type="RefSeq" id="WP_165334298.1">
    <property type="nucleotide sequence ID" value="NZ_JAAKZW010000120.1"/>
</dbReference>
<feature type="compositionally biased region" description="Basic and acidic residues" evidence="1">
    <location>
        <begin position="121"/>
        <end position="139"/>
    </location>
</feature>
<feature type="region of interest" description="Disordered" evidence="1">
    <location>
        <begin position="115"/>
        <end position="139"/>
    </location>
</feature>
<dbReference type="EMBL" id="JAAKZW010000120">
    <property type="protein sequence ID" value="NGO78850.1"/>
    <property type="molecule type" value="Genomic_DNA"/>
</dbReference>
<comment type="caution">
    <text evidence="3">The sequence shown here is derived from an EMBL/GenBank/DDBJ whole genome shotgun (WGS) entry which is preliminary data.</text>
</comment>
<dbReference type="InterPro" id="IPR005561">
    <property type="entry name" value="ANTAR"/>
</dbReference>
<proteinExistence type="predicted"/>
<sequence>MNPLVTVREERWALKAEMAWGVPAQAPAVALLRAENDSLRRTLAGRAVIDQARGMVMALTPCTRGEARSLLVDVSRQCDLKLREVAAALVATSDGAQLPRHMQAALRRALRRLHAAQRRRPVTEHRASFPEGQEHDPHS</sequence>
<protein>
    <submittedName>
        <fullName evidence="3">ANTAR domain-containing protein</fullName>
    </submittedName>
</protein>
<dbReference type="Proteomes" id="UP000481109">
    <property type="component" value="Unassembled WGS sequence"/>
</dbReference>
<dbReference type="Gene3D" id="1.10.10.10">
    <property type="entry name" value="Winged helix-like DNA-binding domain superfamily/Winged helix DNA-binding domain"/>
    <property type="match status" value="1"/>
</dbReference>
<keyword evidence="4" id="KW-1185">Reference proteome</keyword>
<dbReference type="SMART" id="SM01012">
    <property type="entry name" value="ANTAR"/>
    <property type="match status" value="1"/>
</dbReference>
<dbReference type="Pfam" id="PF03861">
    <property type="entry name" value="ANTAR"/>
    <property type="match status" value="1"/>
</dbReference>
<reference evidence="3 4" key="1">
    <citation type="submission" date="2020-02" db="EMBL/GenBank/DDBJ databases">
        <title>Whole-genome analyses of novel actinobacteria.</title>
        <authorList>
            <person name="Sahin N."/>
            <person name="Tokatli A."/>
        </authorList>
    </citation>
    <scope>NUCLEOTIDE SEQUENCE [LARGE SCALE GENOMIC DNA]</scope>
    <source>
        <strain evidence="3 4">YC504</strain>
    </source>
</reference>
<evidence type="ECO:0000259" key="2">
    <source>
        <dbReference type="PROSITE" id="PS50921"/>
    </source>
</evidence>
<dbReference type="InterPro" id="IPR036388">
    <property type="entry name" value="WH-like_DNA-bd_sf"/>
</dbReference>
<dbReference type="PROSITE" id="PS50921">
    <property type="entry name" value="ANTAR"/>
    <property type="match status" value="1"/>
</dbReference>
<feature type="domain" description="ANTAR" evidence="2">
    <location>
        <begin position="29"/>
        <end position="90"/>
    </location>
</feature>
<organism evidence="3 4">
    <name type="scientific">Streptomyces mesophilus</name>
    <dbReference type="NCBI Taxonomy" id="1775132"/>
    <lineage>
        <taxon>Bacteria</taxon>
        <taxon>Bacillati</taxon>
        <taxon>Actinomycetota</taxon>
        <taxon>Actinomycetes</taxon>
        <taxon>Kitasatosporales</taxon>
        <taxon>Streptomycetaceae</taxon>
        <taxon>Streptomyces</taxon>
    </lineage>
</organism>
<evidence type="ECO:0000313" key="4">
    <source>
        <dbReference type="Proteomes" id="UP000481109"/>
    </source>
</evidence>
<accession>A0A6G4XPX2</accession>